<sequence>MADGSDDLNSINGMYGLFCQGFHIVCGSRYMKNGRQIGGPRFKKFLSTFAGKSLFYLTGLPTSDVTNSFKLYSQECIKSINFESSGGFEIGMEIVVKSYLNGLAISEVPTSWKDRFSGTSNFKLRQWLPFYLRWYFKILFSKKPKKFIYNKIRKVGF</sequence>
<keyword evidence="1" id="KW-0328">Glycosyltransferase</keyword>
<protein>
    <recommendedName>
        <fullName evidence="4">Glycosyltransferase 2-like domain-containing protein</fullName>
    </recommendedName>
</protein>
<organism evidence="3">
    <name type="scientific">marine metagenome</name>
    <dbReference type="NCBI Taxonomy" id="408172"/>
    <lineage>
        <taxon>unclassified sequences</taxon>
        <taxon>metagenomes</taxon>
        <taxon>ecological metagenomes</taxon>
    </lineage>
</organism>
<dbReference type="PANTHER" id="PTHR43398:SF1">
    <property type="entry name" value="DOLICHOL-PHOSPHATE MANNOSYLTRANSFERASE SUBUNIT 1"/>
    <property type="match status" value="1"/>
</dbReference>
<evidence type="ECO:0000256" key="1">
    <source>
        <dbReference type="ARBA" id="ARBA00022676"/>
    </source>
</evidence>
<dbReference type="GO" id="GO:0004582">
    <property type="term" value="F:dolichyl-phosphate beta-D-mannosyltransferase activity"/>
    <property type="evidence" value="ECO:0007669"/>
    <property type="project" value="InterPro"/>
</dbReference>
<evidence type="ECO:0000256" key="2">
    <source>
        <dbReference type="ARBA" id="ARBA00022679"/>
    </source>
</evidence>
<dbReference type="Gene3D" id="3.90.550.10">
    <property type="entry name" value="Spore Coat Polysaccharide Biosynthesis Protein SpsA, Chain A"/>
    <property type="match status" value="1"/>
</dbReference>
<evidence type="ECO:0008006" key="4">
    <source>
        <dbReference type="Google" id="ProtNLM"/>
    </source>
</evidence>
<dbReference type="EMBL" id="UINC01138025">
    <property type="protein sequence ID" value="SVD23721.1"/>
    <property type="molecule type" value="Genomic_DNA"/>
</dbReference>
<keyword evidence="2" id="KW-0808">Transferase</keyword>
<dbReference type="InterPro" id="IPR029044">
    <property type="entry name" value="Nucleotide-diphossugar_trans"/>
</dbReference>
<dbReference type="AlphaFoldDB" id="A0A382TQE1"/>
<proteinExistence type="predicted"/>
<dbReference type="PANTHER" id="PTHR43398">
    <property type="entry name" value="DOLICHOL-PHOSPHATE MANNOSYLTRANSFERASE SUBUNIT 1"/>
    <property type="match status" value="1"/>
</dbReference>
<dbReference type="InterPro" id="IPR039528">
    <property type="entry name" value="DPM1-like"/>
</dbReference>
<evidence type="ECO:0000313" key="3">
    <source>
        <dbReference type="EMBL" id="SVD23721.1"/>
    </source>
</evidence>
<reference evidence="3" key="1">
    <citation type="submission" date="2018-05" db="EMBL/GenBank/DDBJ databases">
        <authorList>
            <person name="Lanie J.A."/>
            <person name="Ng W.-L."/>
            <person name="Kazmierczak K.M."/>
            <person name="Andrzejewski T.M."/>
            <person name="Davidsen T.M."/>
            <person name="Wayne K.J."/>
            <person name="Tettelin H."/>
            <person name="Glass J.I."/>
            <person name="Rusch D."/>
            <person name="Podicherti R."/>
            <person name="Tsui H.-C.T."/>
            <person name="Winkler M.E."/>
        </authorList>
    </citation>
    <scope>NUCLEOTIDE SEQUENCE</scope>
</reference>
<gene>
    <name evidence="3" type="ORF">METZ01_LOCUS376575</name>
</gene>
<name>A0A382TQE1_9ZZZZ</name>
<accession>A0A382TQE1</accession>